<dbReference type="InterPro" id="IPR036013">
    <property type="entry name" value="Band_7/SPFH_dom_sf"/>
</dbReference>
<sequence length="317" mass="33930">MGGGGFGGQPVTAIPQHTDLRPLPTPVNLGLHMVPERTAYVVERFGKYLTTLTPGLHILIPIVDRIAYVHSLKEEAITVPSQTAVTKDNVAVHIDGVLYVRITDAQKASYGVSDVRWAIVQLAQTTMRSELGKLSLDRTFAERETLNTSIVAQINDATQGWGLECLRYEIRDITPPTNVRVAMELQAEAERRKRANILESEGEKQAEINRAEGQKGATIALAEGDAASILAKAHATAEGIRSVAEACGEEGASSAASIKLAEQYLEGWAQLARKGTTVIVPANAADPASVVGTATALYGALGGEKKESSFFSLQKEK</sequence>
<dbReference type="InterPro" id="IPR001972">
    <property type="entry name" value="Stomatin_HflK_fam"/>
</dbReference>
<evidence type="ECO:0000256" key="3">
    <source>
        <dbReference type="ARBA" id="ARBA00023128"/>
    </source>
</evidence>
<dbReference type="PANTHER" id="PTHR43327:SF10">
    <property type="entry name" value="STOMATIN-LIKE PROTEIN 2, MITOCHONDRIAL"/>
    <property type="match status" value="1"/>
</dbReference>
<dbReference type="Pfam" id="PF01145">
    <property type="entry name" value="Band_7"/>
    <property type="match status" value="1"/>
</dbReference>
<dbReference type="GO" id="GO:0098552">
    <property type="term" value="C:side of membrane"/>
    <property type="evidence" value="ECO:0007669"/>
    <property type="project" value="UniProtKB-ARBA"/>
</dbReference>
<dbReference type="GO" id="GO:0005739">
    <property type="term" value="C:mitochondrion"/>
    <property type="evidence" value="ECO:0007669"/>
    <property type="project" value="UniProtKB-SubCell"/>
</dbReference>
<comment type="caution">
    <text evidence="5">The sequence shown here is derived from an EMBL/GenBank/DDBJ whole genome shotgun (WGS) entry which is preliminary data.</text>
</comment>
<dbReference type="OrthoDB" id="434619at2759"/>
<comment type="similarity">
    <text evidence="2">Belongs to the band 7/mec-2 family.</text>
</comment>
<dbReference type="PANTHER" id="PTHR43327">
    <property type="entry name" value="STOMATIN-LIKE PROTEIN 2, MITOCHONDRIAL"/>
    <property type="match status" value="1"/>
</dbReference>
<gene>
    <name evidence="5" type="ORF">PPROV_001026400</name>
</gene>
<dbReference type="EMBL" id="BNJQ01000035">
    <property type="protein sequence ID" value="GHP11536.1"/>
    <property type="molecule type" value="Genomic_DNA"/>
</dbReference>
<protein>
    <submittedName>
        <fullName evidence="5">Stomatin-like protein 2, mitochondrial</fullName>
    </submittedName>
</protein>
<evidence type="ECO:0000313" key="5">
    <source>
        <dbReference type="EMBL" id="GHP11536.1"/>
    </source>
</evidence>
<dbReference type="GO" id="GO:0007005">
    <property type="term" value="P:mitochondrion organization"/>
    <property type="evidence" value="ECO:0007669"/>
    <property type="project" value="TreeGrafter"/>
</dbReference>
<evidence type="ECO:0000313" key="6">
    <source>
        <dbReference type="Proteomes" id="UP000660262"/>
    </source>
</evidence>
<proteinExistence type="inferred from homology"/>
<comment type="subcellular location">
    <subcellularLocation>
        <location evidence="1">Mitochondrion</location>
    </subcellularLocation>
</comment>
<feature type="domain" description="Band 7" evidence="4">
    <location>
        <begin position="29"/>
        <end position="187"/>
    </location>
</feature>
<evidence type="ECO:0000259" key="4">
    <source>
        <dbReference type="SMART" id="SM00244"/>
    </source>
</evidence>
<dbReference type="Proteomes" id="UP000660262">
    <property type="component" value="Unassembled WGS sequence"/>
</dbReference>
<dbReference type="Pfam" id="PF16200">
    <property type="entry name" value="Band_7_C"/>
    <property type="match status" value="1"/>
</dbReference>
<dbReference type="PRINTS" id="PR00721">
    <property type="entry name" value="STOMATIN"/>
</dbReference>
<dbReference type="Gene3D" id="3.30.479.30">
    <property type="entry name" value="Band 7 domain"/>
    <property type="match status" value="1"/>
</dbReference>
<keyword evidence="6" id="KW-1185">Reference proteome</keyword>
<evidence type="ECO:0000256" key="1">
    <source>
        <dbReference type="ARBA" id="ARBA00004173"/>
    </source>
</evidence>
<dbReference type="GO" id="GO:0005886">
    <property type="term" value="C:plasma membrane"/>
    <property type="evidence" value="ECO:0007669"/>
    <property type="project" value="UniProtKB-ARBA"/>
</dbReference>
<reference evidence="5" key="1">
    <citation type="submission" date="2020-10" db="EMBL/GenBank/DDBJ databases">
        <title>Unveiling of a novel bifunctional photoreceptor, Dualchrome1, isolated from a cosmopolitan green alga.</title>
        <authorList>
            <person name="Suzuki S."/>
            <person name="Kawachi M."/>
        </authorList>
    </citation>
    <scope>NUCLEOTIDE SEQUENCE</scope>
    <source>
        <strain evidence="5">NIES 2893</strain>
    </source>
</reference>
<dbReference type="InterPro" id="IPR032435">
    <property type="entry name" value="STML2-like_C"/>
</dbReference>
<dbReference type="CDD" id="cd08829">
    <property type="entry name" value="SPFH_paraslipin"/>
    <property type="match status" value="1"/>
</dbReference>
<organism evidence="5 6">
    <name type="scientific">Pycnococcus provasolii</name>
    <dbReference type="NCBI Taxonomy" id="41880"/>
    <lineage>
        <taxon>Eukaryota</taxon>
        <taxon>Viridiplantae</taxon>
        <taxon>Chlorophyta</taxon>
        <taxon>Pseudoscourfieldiophyceae</taxon>
        <taxon>Pseudoscourfieldiales</taxon>
        <taxon>Pycnococcaceae</taxon>
        <taxon>Pycnococcus</taxon>
    </lineage>
</organism>
<dbReference type="AlphaFoldDB" id="A0A830HVV2"/>
<evidence type="ECO:0000256" key="2">
    <source>
        <dbReference type="ARBA" id="ARBA00008164"/>
    </source>
</evidence>
<keyword evidence="3" id="KW-0496">Mitochondrion</keyword>
<name>A0A830HVV2_9CHLO</name>
<accession>A0A830HVV2</accession>
<dbReference type="FunFam" id="3.30.479.30:FF:000004">
    <property type="entry name" value="Putative membrane protease family, stomatin"/>
    <property type="match status" value="1"/>
</dbReference>
<dbReference type="SMART" id="SM00244">
    <property type="entry name" value="PHB"/>
    <property type="match status" value="1"/>
</dbReference>
<dbReference type="InterPro" id="IPR001107">
    <property type="entry name" value="Band_7"/>
</dbReference>
<dbReference type="SUPFAM" id="SSF117892">
    <property type="entry name" value="Band 7/SPFH domain"/>
    <property type="match status" value="1"/>
</dbReference>
<dbReference type="InterPro" id="IPR050710">
    <property type="entry name" value="Band7/mec-2_domain"/>
</dbReference>